<gene>
    <name evidence="2" type="ORF">MYCFIDRAFT_179192</name>
</gene>
<dbReference type="AlphaFoldDB" id="M2YIW1"/>
<organism evidence="2 3">
    <name type="scientific">Pseudocercospora fijiensis (strain CIRAD86)</name>
    <name type="common">Black leaf streak disease fungus</name>
    <name type="synonym">Mycosphaerella fijiensis</name>
    <dbReference type="NCBI Taxonomy" id="383855"/>
    <lineage>
        <taxon>Eukaryota</taxon>
        <taxon>Fungi</taxon>
        <taxon>Dikarya</taxon>
        <taxon>Ascomycota</taxon>
        <taxon>Pezizomycotina</taxon>
        <taxon>Dothideomycetes</taxon>
        <taxon>Dothideomycetidae</taxon>
        <taxon>Mycosphaerellales</taxon>
        <taxon>Mycosphaerellaceae</taxon>
        <taxon>Pseudocercospora</taxon>
    </lineage>
</organism>
<evidence type="ECO:0000313" key="2">
    <source>
        <dbReference type="EMBL" id="EME77690.1"/>
    </source>
</evidence>
<sequence length="381" mass="43893">MHRQVDQIKSILPLNYFPRTAIGFLEISDSDASRASVNARPTLTQDFKQHHHQQSMNLTLLNSAREAAAVDMESSTSSDSAVMIRDIPPEKKSHDMSAKITFFGLTLAIRKKIYTFANIVDTTHQLRVCYGKHKDRLQCSIPATFATLTKVNKQIRAEVSKLFFRKNEFFIFDCKHELITRPDCVCPIILPQMRRFSLEVHYYVRAKVWKEHGVWKAKLVIPRSVKEEWLVNTGREFRPNRELEMYTCEGEKALEMFRYQVAREDGWTEHALIGGLIRSVGITIDPVSARRTEVGRRAADSMIMLHRDERRDTCDVRSESRSMGIFIPHSDHLGQMRDRFITEPHNSQLTPKTSLQSPFPSPRPAEQKYNSSPSPKTPAHQ</sequence>
<accession>M2YIW1</accession>
<keyword evidence="3" id="KW-1185">Reference proteome</keyword>
<evidence type="ECO:0000256" key="1">
    <source>
        <dbReference type="SAM" id="MobiDB-lite"/>
    </source>
</evidence>
<reference evidence="2 3" key="1">
    <citation type="journal article" date="2012" name="PLoS Pathog.">
        <title>Diverse lifestyles and strategies of plant pathogenesis encoded in the genomes of eighteen Dothideomycetes fungi.</title>
        <authorList>
            <person name="Ohm R.A."/>
            <person name="Feau N."/>
            <person name="Henrissat B."/>
            <person name="Schoch C.L."/>
            <person name="Horwitz B.A."/>
            <person name="Barry K.W."/>
            <person name="Condon B.J."/>
            <person name="Copeland A.C."/>
            <person name="Dhillon B."/>
            <person name="Glaser F."/>
            <person name="Hesse C.N."/>
            <person name="Kosti I."/>
            <person name="LaButti K."/>
            <person name="Lindquist E.A."/>
            <person name="Lucas S."/>
            <person name="Salamov A.A."/>
            <person name="Bradshaw R.E."/>
            <person name="Ciuffetti L."/>
            <person name="Hamelin R.C."/>
            <person name="Kema G.H.J."/>
            <person name="Lawrence C."/>
            <person name="Scott J.A."/>
            <person name="Spatafora J.W."/>
            <person name="Turgeon B.G."/>
            <person name="de Wit P.J.G.M."/>
            <person name="Zhong S."/>
            <person name="Goodwin S.B."/>
            <person name="Grigoriev I.V."/>
        </authorList>
    </citation>
    <scope>NUCLEOTIDE SEQUENCE [LARGE SCALE GENOMIC DNA]</scope>
    <source>
        <strain evidence="2 3">CIRAD86</strain>
    </source>
</reference>
<name>M2YIW1_PSEFD</name>
<dbReference type="Proteomes" id="UP000016932">
    <property type="component" value="Unassembled WGS sequence"/>
</dbReference>
<dbReference type="GeneID" id="19334071"/>
<dbReference type="EMBL" id="KB446564">
    <property type="protein sequence ID" value="EME77690.1"/>
    <property type="molecule type" value="Genomic_DNA"/>
</dbReference>
<dbReference type="KEGG" id="pfj:MYCFIDRAFT_179192"/>
<dbReference type="VEuPathDB" id="FungiDB:MYCFIDRAFT_179192"/>
<evidence type="ECO:0000313" key="3">
    <source>
        <dbReference type="Proteomes" id="UP000016932"/>
    </source>
</evidence>
<proteinExistence type="predicted"/>
<protein>
    <submittedName>
        <fullName evidence="2">Uncharacterized protein</fullName>
    </submittedName>
</protein>
<dbReference type="RefSeq" id="XP_007931479.1">
    <property type="nucleotide sequence ID" value="XM_007933288.1"/>
</dbReference>
<feature type="compositionally biased region" description="Polar residues" evidence="1">
    <location>
        <begin position="368"/>
        <end position="381"/>
    </location>
</feature>
<dbReference type="OrthoDB" id="3646373at2759"/>
<feature type="region of interest" description="Disordered" evidence="1">
    <location>
        <begin position="345"/>
        <end position="381"/>
    </location>
</feature>
<feature type="compositionally biased region" description="Polar residues" evidence="1">
    <location>
        <begin position="345"/>
        <end position="358"/>
    </location>
</feature>
<dbReference type="HOGENOM" id="CLU_725886_0_0_1"/>